<dbReference type="EMBL" id="JAAAPK010000004">
    <property type="protein sequence ID" value="NBC41949.1"/>
    <property type="molecule type" value="Genomic_DNA"/>
</dbReference>
<accession>A0A7X4YAK7</accession>
<dbReference type="GO" id="GO:0004674">
    <property type="term" value="F:protein serine/threonine kinase activity"/>
    <property type="evidence" value="ECO:0007669"/>
    <property type="project" value="TreeGrafter"/>
</dbReference>
<dbReference type="InterPro" id="IPR051681">
    <property type="entry name" value="Ser/Thr_Kinases-Pseudokinases"/>
</dbReference>
<dbReference type="PANTHER" id="PTHR44329">
    <property type="entry name" value="SERINE/THREONINE-PROTEIN KINASE TNNI3K-RELATED"/>
    <property type="match status" value="1"/>
</dbReference>
<dbReference type="RefSeq" id="WP_139916292.1">
    <property type="nucleotide sequence ID" value="NZ_CBCSLE010000045.1"/>
</dbReference>
<evidence type="ECO:0000313" key="5">
    <source>
        <dbReference type="Proteomes" id="UP000537825"/>
    </source>
</evidence>
<dbReference type="Pfam" id="PF13374">
    <property type="entry name" value="TPR_10"/>
    <property type="match status" value="2"/>
</dbReference>
<reference evidence="4 5" key="1">
    <citation type="submission" date="2020-01" db="EMBL/GenBank/DDBJ databases">
        <title>The draft genome sequence of Corallococcus exiguus DSM 14696.</title>
        <authorList>
            <person name="Zhang X."/>
            <person name="Zhu H."/>
        </authorList>
    </citation>
    <scope>NUCLEOTIDE SEQUENCE [LARGE SCALE GENOMIC DNA]</scope>
    <source>
        <strain evidence="4 5">DSM 14696</strain>
    </source>
</reference>
<dbReference type="Gene3D" id="1.25.40.10">
    <property type="entry name" value="Tetratricopeptide repeat domain"/>
    <property type="match status" value="2"/>
</dbReference>
<evidence type="ECO:0000256" key="2">
    <source>
        <dbReference type="SAM" id="MobiDB-lite"/>
    </source>
</evidence>
<proteinExistence type="predicted"/>
<dbReference type="GO" id="GO:0005524">
    <property type="term" value="F:ATP binding"/>
    <property type="evidence" value="ECO:0007669"/>
    <property type="project" value="InterPro"/>
</dbReference>
<dbReference type="SUPFAM" id="SSF48452">
    <property type="entry name" value="TPR-like"/>
    <property type="match status" value="2"/>
</dbReference>
<dbReference type="InterPro" id="IPR011990">
    <property type="entry name" value="TPR-like_helical_dom_sf"/>
</dbReference>
<dbReference type="Pfam" id="PF13424">
    <property type="entry name" value="TPR_12"/>
    <property type="match status" value="1"/>
</dbReference>
<keyword evidence="1" id="KW-0175">Coiled coil</keyword>
<evidence type="ECO:0000259" key="3">
    <source>
        <dbReference type="PROSITE" id="PS50011"/>
    </source>
</evidence>
<dbReference type="InterPro" id="IPR019734">
    <property type="entry name" value="TPR_rpt"/>
</dbReference>
<dbReference type="PROSITE" id="PS50011">
    <property type="entry name" value="PROTEIN_KINASE_DOM"/>
    <property type="match status" value="1"/>
</dbReference>
<feature type="coiled-coil region" evidence="1">
    <location>
        <begin position="783"/>
        <end position="845"/>
    </location>
</feature>
<dbReference type="SMART" id="SM00028">
    <property type="entry name" value="TPR"/>
    <property type="match status" value="5"/>
</dbReference>
<feature type="compositionally biased region" description="Low complexity" evidence="2">
    <location>
        <begin position="324"/>
        <end position="342"/>
    </location>
</feature>
<dbReference type="PROSITE" id="PS00108">
    <property type="entry name" value="PROTEIN_KINASE_ST"/>
    <property type="match status" value="1"/>
</dbReference>
<dbReference type="Proteomes" id="UP000537825">
    <property type="component" value="Unassembled WGS sequence"/>
</dbReference>
<protein>
    <submittedName>
        <fullName evidence="4">Tetratricopeptide repeat protein</fullName>
    </submittedName>
</protein>
<dbReference type="SUPFAM" id="SSF56112">
    <property type="entry name" value="Protein kinase-like (PK-like)"/>
    <property type="match status" value="1"/>
</dbReference>
<feature type="domain" description="Protein kinase" evidence="3">
    <location>
        <begin position="90"/>
        <end position="451"/>
    </location>
</feature>
<sequence length="1118" mass="119879">MPESTAHLDEVELLDLADGIPSQSLRERAEGHLDTCASCREALADFLRVRAVPAPDVHAARTAVAVSEPFTRSVKSRIPQVAQGTLLGRYVVLERLGAGGMGVVHAAYDPSLDRRIGLKLLRAPTSASGSQGGTERLLREAQAAARTRHPHVVAVHDVGTFGDVVFIAMELVDGGTVRQHLLEATRPWRDVVRLYLQAGRGLAAAHAAGVVHRDFKPDNVLVDKEGRARVTDFGLARLESSEEADATALGPGKTASPRSAPGDAASPKGAPDEASSPIAIPGETMSPKDAVDVALSPKGVPGNAATPKGGPGDAASPKVAADEALSPQGSPGGAAPPKGAPLVTSVAGTPGYIAPEVLTGSPADARSDQYAFCVSLYEGLHGQKPSSTEAGGLANRSNVPRAVHALIVRGLSPEPVARHASMTVLLDALERAAFPRTSAKMAAAGVGAGLLAIAAAVVFARGPSPCADDPTRLQGIWDADRKAALLKAFQATGAPDAVSAYEATARTLDAYASGWNDSRRDACLATHEHGTQSTAVLDLRTHCLERRRRELTALTEVLFSADRVGVASAPEAAQALSPLSRCADVEALSQPVPPPERPEVAARVRAAYAKLDDARARLGADRWQDAVDRVAPIVKEAETLGYKPLLGEALLIEGEARAFLRDESAEPALRRAMLASLSGRDDLRAAEAVVYQVFVDGEVTQRPEQAKAHADEARALLERSGGNLELESQLLAYEGNSLEQQSRSSEALPVLQQALALQERLHGRDSPRLARALLTMASTQRSMGRAEEALATIQRARKVLEAAYGPDHPKVAITLNNMGGTLVQLQRYEEGYEAFLETLRRYERIYGPDHQPQRYVAGLRANLSAAAFRMGRYDEAERRMLEARVIYKQLFPKGSIFRIRSGTNLSQILMNQSRVADAQVLLQEMEEEVAAARADGRSDPIFAAPSRCQAEAWMRLGQSERAVAEAKRSVAIVRELKGETELGESLRVLTVALTRAKQLNEARDVARELLALHHKLAGEEARPPMEMEEMMAELSLARGEVDEARKWGERSLEAWSQTAAPPLEMANIRFILARALRKAHLEPERARALATAARAAVLPTSEPRLLKLSELDAFLRER</sequence>
<dbReference type="InterPro" id="IPR011009">
    <property type="entry name" value="Kinase-like_dom_sf"/>
</dbReference>
<evidence type="ECO:0000256" key="1">
    <source>
        <dbReference type="SAM" id="Coils"/>
    </source>
</evidence>
<dbReference type="CDD" id="cd14014">
    <property type="entry name" value="STKc_PknB_like"/>
    <property type="match status" value="1"/>
</dbReference>
<gene>
    <name evidence="4" type="ORF">GTZ93_19290</name>
</gene>
<dbReference type="Pfam" id="PF00069">
    <property type="entry name" value="Pkinase"/>
    <property type="match status" value="1"/>
</dbReference>
<organism evidence="4 5">
    <name type="scientific">Corallococcus exiguus</name>
    <dbReference type="NCBI Taxonomy" id="83462"/>
    <lineage>
        <taxon>Bacteria</taxon>
        <taxon>Pseudomonadati</taxon>
        <taxon>Myxococcota</taxon>
        <taxon>Myxococcia</taxon>
        <taxon>Myxococcales</taxon>
        <taxon>Cystobacterineae</taxon>
        <taxon>Myxococcaceae</taxon>
        <taxon>Corallococcus</taxon>
    </lineage>
</organism>
<dbReference type="AlphaFoldDB" id="A0A7X4YAK7"/>
<comment type="caution">
    <text evidence="4">The sequence shown here is derived from an EMBL/GenBank/DDBJ whole genome shotgun (WGS) entry which is preliminary data.</text>
</comment>
<dbReference type="Gene3D" id="1.10.510.10">
    <property type="entry name" value="Transferase(Phosphotransferase) domain 1"/>
    <property type="match status" value="2"/>
</dbReference>
<evidence type="ECO:0000313" key="4">
    <source>
        <dbReference type="EMBL" id="NBC41949.1"/>
    </source>
</evidence>
<name>A0A7X4YAK7_9BACT</name>
<dbReference type="InterPro" id="IPR000719">
    <property type="entry name" value="Prot_kinase_dom"/>
</dbReference>
<keyword evidence="5" id="KW-1185">Reference proteome</keyword>
<dbReference type="InterPro" id="IPR008271">
    <property type="entry name" value="Ser/Thr_kinase_AS"/>
</dbReference>
<feature type="region of interest" description="Disordered" evidence="2">
    <location>
        <begin position="241"/>
        <end position="342"/>
    </location>
</feature>
<dbReference type="Gene3D" id="3.30.200.20">
    <property type="entry name" value="Phosphorylase Kinase, domain 1"/>
    <property type="match status" value="1"/>
</dbReference>